<evidence type="ECO:0000313" key="2">
    <source>
        <dbReference type="EMBL" id="CBF80582.1"/>
    </source>
</evidence>
<sequence length="143" mass="16208">MTHHFRNGRHGHGEIQETLNNKAQGVFRYVECQLTALKRAKNGNQLDKCQFSLPSDLDETYERILYNIHSDHAEDVRRILTILCLAKRPLTLEELIDAHAVDLEDHHASIAKVDHTTLMKTGHDVGTEQHTASSMLILMFAVG</sequence>
<dbReference type="OrthoDB" id="1577640at2759"/>
<gene>
    <name evidence="2" type="ORF">ANIA_08452</name>
</gene>
<accession>Q5ATC8</accession>
<protein>
    <recommendedName>
        <fullName evidence="1">GPI inositol-deacylase winged helix domain-containing protein</fullName>
    </recommendedName>
</protein>
<reference evidence="3" key="2">
    <citation type="journal article" date="2009" name="Fungal Genet. Biol.">
        <title>The 2008 update of the Aspergillus nidulans genome annotation: a community effort.</title>
        <authorList>
            <person name="Wortman J.R."/>
            <person name="Gilsenan J.M."/>
            <person name="Joardar V."/>
            <person name="Deegan J."/>
            <person name="Clutterbuck J."/>
            <person name="Andersen M.R."/>
            <person name="Archer D."/>
            <person name="Bencina M."/>
            <person name="Braus G."/>
            <person name="Coutinho P."/>
            <person name="von Dohren H."/>
            <person name="Doonan J."/>
            <person name="Driessen A.J."/>
            <person name="Durek P."/>
            <person name="Espeso E."/>
            <person name="Fekete E."/>
            <person name="Flipphi M."/>
            <person name="Estrada C.G."/>
            <person name="Geysens S."/>
            <person name="Goldman G."/>
            <person name="de Groot P.W."/>
            <person name="Hansen K."/>
            <person name="Harris S.D."/>
            <person name="Heinekamp T."/>
            <person name="Helmstaedt K."/>
            <person name="Henrissat B."/>
            <person name="Hofmann G."/>
            <person name="Homan T."/>
            <person name="Horio T."/>
            <person name="Horiuchi H."/>
            <person name="James S."/>
            <person name="Jones M."/>
            <person name="Karaffa L."/>
            <person name="Karanyi Z."/>
            <person name="Kato M."/>
            <person name="Keller N."/>
            <person name="Kelly D.E."/>
            <person name="Kiel J.A."/>
            <person name="Kim J.M."/>
            <person name="van der Klei I.J."/>
            <person name="Klis F.M."/>
            <person name="Kovalchuk A."/>
            <person name="Krasevec N."/>
            <person name="Kubicek C.P."/>
            <person name="Liu B."/>
            <person name="Maccabe A."/>
            <person name="Meyer V."/>
            <person name="Mirabito P."/>
            <person name="Miskei M."/>
            <person name="Mos M."/>
            <person name="Mullins J."/>
            <person name="Nelson D.R."/>
            <person name="Nielsen J."/>
            <person name="Oakley B.R."/>
            <person name="Osmani S.A."/>
            <person name="Pakula T."/>
            <person name="Paszewski A."/>
            <person name="Paulsen I."/>
            <person name="Pilsyk S."/>
            <person name="Pocsi I."/>
            <person name="Punt P.J."/>
            <person name="Ram A.F."/>
            <person name="Ren Q."/>
            <person name="Robellet X."/>
            <person name="Robson G."/>
            <person name="Seiboth B."/>
            <person name="van Solingen P."/>
            <person name="Specht T."/>
            <person name="Sun J."/>
            <person name="Taheri-Talesh N."/>
            <person name="Takeshita N."/>
            <person name="Ussery D."/>
            <person name="vanKuyk P.A."/>
            <person name="Visser H."/>
            <person name="van de Vondervoort P.J."/>
            <person name="de Vries R.P."/>
            <person name="Walton J."/>
            <person name="Xiang X."/>
            <person name="Xiong Y."/>
            <person name="Zeng A.P."/>
            <person name="Brandt B.W."/>
            <person name="Cornell M.J."/>
            <person name="van den Hondel C.A."/>
            <person name="Visser J."/>
            <person name="Oliver S.G."/>
            <person name="Turner G."/>
        </authorList>
    </citation>
    <scope>GENOME REANNOTATION</scope>
    <source>
        <strain evidence="3">FGSC A4 / ATCC 38163 / CBS 112.46 / NRRL 194 / M139</strain>
    </source>
</reference>
<dbReference type="RefSeq" id="XP_681721.1">
    <property type="nucleotide sequence ID" value="XM_676629.1"/>
</dbReference>
<dbReference type="GeneID" id="2868801"/>
<dbReference type="Proteomes" id="UP000000560">
    <property type="component" value="Chromosome V"/>
</dbReference>
<dbReference type="InterPro" id="IPR054471">
    <property type="entry name" value="GPIID_WHD"/>
</dbReference>
<dbReference type="InParanoid" id="Q5ATC8"/>
<dbReference type="PANTHER" id="PTHR10039:SF16">
    <property type="entry name" value="GPI INOSITOL-DEACYLASE"/>
    <property type="match status" value="1"/>
</dbReference>
<accession>C8VEG3</accession>
<dbReference type="EMBL" id="BN001305">
    <property type="protein sequence ID" value="CBF80582.1"/>
    <property type="molecule type" value="Genomic_DNA"/>
</dbReference>
<dbReference type="STRING" id="227321.Q5ATC8"/>
<reference evidence="3" key="1">
    <citation type="journal article" date="2005" name="Nature">
        <title>Sequencing of Aspergillus nidulans and comparative analysis with A. fumigatus and A. oryzae.</title>
        <authorList>
            <person name="Galagan J.E."/>
            <person name="Calvo S.E."/>
            <person name="Cuomo C."/>
            <person name="Ma L.J."/>
            <person name="Wortman J.R."/>
            <person name="Batzoglou S."/>
            <person name="Lee S.I."/>
            <person name="Basturkmen M."/>
            <person name="Spevak C.C."/>
            <person name="Clutterbuck J."/>
            <person name="Kapitonov V."/>
            <person name="Jurka J."/>
            <person name="Scazzocchio C."/>
            <person name="Farman M."/>
            <person name="Butler J."/>
            <person name="Purcell S."/>
            <person name="Harris S."/>
            <person name="Braus G.H."/>
            <person name="Draht O."/>
            <person name="Busch S."/>
            <person name="D'Enfert C."/>
            <person name="Bouchier C."/>
            <person name="Goldman G.H."/>
            <person name="Bell-Pedersen D."/>
            <person name="Griffiths-Jones S."/>
            <person name="Doonan J.H."/>
            <person name="Yu J."/>
            <person name="Vienken K."/>
            <person name="Pain A."/>
            <person name="Freitag M."/>
            <person name="Selker E.U."/>
            <person name="Archer D.B."/>
            <person name="Penalva M.A."/>
            <person name="Oakley B.R."/>
            <person name="Momany M."/>
            <person name="Tanaka T."/>
            <person name="Kumagai T."/>
            <person name="Asai K."/>
            <person name="Machida M."/>
            <person name="Nierman W.C."/>
            <person name="Denning D.W."/>
            <person name="Caddick M."/>
            <person name="Hynes M."/>
            <person name="Paoletti M."/>
            <person name="Fischer R."/>
            <person name="Miller B."/>
            <person name="Dyer P."/>
            <person name="Sachs M.S."/>
            <person name="Osmani S.A."/>
            <person name="Birren B.W."/>
        </authorList>
    </citation>
    <scope>NUCLEOTIDE SEQUENCE [LARGE SCALE GENOMIC DNA]</scope>
    <source>
        <strain evidence="3">FGSC A4 / ATCC 38163 / CBS 112.46 / NRRL 194 / M139</strain>
    </source>
</reference>
<dbReference type="KEGG" id="ani:ANIA_08452"/>
<dbReference type="Pfam" id="PF22939">
    <property type="entry name" value="WHD_GPIID"/>
    <property type="match status" value="1"/>
</dbReference>
<keyword evidence="3" id="KW-1185">Reference proteome</keyword>
<evidence type="ECO:0000259" key="1">
    <source>
        <dbReference type="Pfam" id="PF22939"/>
    </source>
</evidence>
<evidence type="ECO:0000313" key="3">
    <source>
        <dbReference type="Proteomes" id="UP000000560"/>
    </source>
</evidence>
<organism evidence="2 3">
    <name type="scientific">Emericella nidulans (strain FGSC A4 / ATCC 38163 / CBS 112.46 / NRRL 194 / M139)</name>
    <name type="common">Aspergillus nidulans</name>
    <dbReference type="NCBI Taxonomy" id="227321"/>
    <lineage>
        <taxon>Eukaryota</taxon>
        <taxon>Fungi</taxon>
        <taxon>Dikarya</taxon>
        <taxon>Ascomycota</taxon>
        <taxon>Pezizomycotina</taxon>
        <taxon>Eurotiomycetes</taxon>
        <taxon>Eurotiomycetidae</taxon>
        <taxon>Eurotiales</taxon>
        <taxon>Aspergillaceae</taxon>
        <taxon>Aspergillus</taxon>
        <taxon>Aspergillus subgen. Nidulantes</taxon>
    </lineage>
</organism>
<feature type="domain" description="GPI inositol-deacylase winged helix" evidence="1">
    <location>
        <begin position="73"/>
        <end position="109"/>
    </location>
</feature>
<dbReference type="AlphaFoldDB" id="Q5ATC8"/>
<dbReference type="PANTHER" id="PTHR10039">
    <property type="entry name" value="AMELOGENIN"/>
    <property type="match status" value="1"/>
</dbReference>
<dbReference type="OMA" id="KHCASKN"/>
<name>Q5ATC8_EMENI</name>
<proteinExistence type="predicted"/>
<dbReference type="HOGENOM" id="CLU_1806145_0_0_1"/>